<protein>
    <submittedName>
        <fullName evidence="2">Uncharacterized protein LOC106820373</fullName>
    </submittedName>
</protein>
<dbReference type="GeneID" id="106820373"/>
<dbReference type="Proteomes" id="UP000695022">
    <property type="component" value="Unplaced"/>
</dbReference>
<dbReference type="InterPro" id="IPR036282">
    <property type="entry name" value="Glutathione-S-Trfase_C_sf"/>
</dbReference>
<accession>A0ABM1F7G3</accession>
<proteinExistence type="predicted"/>
<dbReference type="SUPFAM" id="SSF52833">
    <property type="entry name" value="Thioredoxin-like"/>
    <property type="match status" value="1"/>
</dbReference>
<dbReference type="SUPFAM" id="SSF47616">
    <property type="entry name" value="GST C-terminal domain-like"/>
    <property type="match status" value="1"/>
</dbReference>
<keyword evidence="1" id="KW-1185">Reference proteome</keyword>
<dbReference type="InterPro" id="IPR036249">
    <property type="entry name" value="Thioredoxin-like_sf"/>
</dbReference>
<dbReference type="RefSeq" id="XP_014680384.1">
    <property type="nucleotide sequence ID" value="XM_014824898.1"/>
</dbReference>
<name>A0ABM1F7G3_PRICU</name>
<reference evidence="2" key="1">
    <citation type="submission" date="2025-08" db="UniProtKB">
        <authorList>
            <consortium name="RefSeq"/>
        </authorList>
    </citation>
    <scope>IDENTIFICATION</scope>
</reference>
<dbReference type="Gene3D" id="3.40.30.10">
    <property type="entry name" value="Glutaredoxin"/>
    <property type="match status" value="1"/>
</dbReference>
<evidence type="ECO:0000313" key="2">
    <source>
        <dbReference type="RefSeq" id="XP_014680384.1"/>
    </source>
</evidence>
<sequence length="113" mass="12656">MIWDSLAILEFLAEAYPEKKLWPEDAKLRALARSACAEMHSGFMALRGEHPMNCHRVFPMTPTPAVQADLDRLAVLWQHFENAKRPDGGFLCGPFSIVDAMFAPVAWRAKGSV</sequence>
<evidence type="ECO:0000313" key="1">
    <source>
        <dbReference type="Proteomes" id="UP000695022"/>
    </source>
</evidence>
<dbReference type="Gene3D" id="1.20.1050.10">
    <property type="match status" value="1"/>
</dbReference>
<gene>
    <name evidence="2" type="primary">LOC106820373</name>
</gene>
<organism evidence="1 2">
    <name type="scientific">Priapulus caudatus</name>
    <name type="common">Priapulid worm</name>
    <dbReference type="NCBI Taxonomy" id="37621"/>
    <lineage>
        <taxon>Eukaryota</taxon>
        <taxon>Metazoa</taxon>
        <taxon>Ecdysozoa</taxon>
        <taxon>Scalidophora</taxon>
        <taxon>Priapulida</taxon>
        <taxon>Priapulimorpha</taxon>
        <taxon>Priapulimorphida</taxon>
        <taxon>Priapulidae</taxon>
        <taxon>Priapulus</taxon>
    </lineage>
</organism>